<dbReference type="InterPro" id="IPR050446">
    <property type="entry name" value="FAD-oxidoreductase/Apoptosis"/>
</dbReference>
<organism evidence="4 5">
    <name type="scientific">Colocasia esculenta</name>
    <name type="common">Wild taro</name>
    <name type="synonym">Arum esculentum</name>
    <dbReference type="NCBI Taxonomy" id="4460"/>
    <lineage>
        <taxon>Eukaryota</taxon>
        <taxon>Viridiplantae</taxon>
        <taxon>Streptophyta</taxon>
        <taxon>Embryophyta</taxon>
        <taxon>Tracheophyta</taxon>
        <taxon>Spermatophyta</taxon>
        <taxon>Magnoliopsida</taxon>
        <taxon>Liliopsida</taxon>
        <taxon>Araceae</taxon>
        <taxon>Aroideae</taxon>
        <taxon>Colocasieae</taxon>
        <taxon>Colocasia</taxon>
    </lineage>
</organism>
<dbReference type="InterPro" id="IPR036188">
    <property type="entry name" value="FAD/NAD-bd_sf"/>
</dbReference>
<proteinExistence type="predicted"/>
<protein>
    <submittedName>
        <fullName evidence="4">Uncharacterized protein</fullName>
    </submittedName>
</protein>
<keyword evidence="1" id="KW-0285">Flavoprotein</keyword>
<gene>
    <name evidence="4" type="ORF">Taro_037336</name>
</gene>
<evidence type="ECO:0000256" key="2">
    <source>
        <dbReference type="ARBA" id="ARBA00022827"/>
    </source>
</evidence>
<evidence type="ECO:0000313" key="5">
    <source>
        <dbReference type="Proteomes" id="UP000652761"/>
    </source>
</evidence>
<dbReference type="Proteomes" id="UP000652761">
    <property type="component" value="Unassembled WGS sequence"/>
</dbReference>
<dbReference type="GO" id="GO:0016651">
    <property type="term" value="F:oxidoreductase activity, acting on NAD(P)H"/>
    <property type="evidence" value="ECO:0007669"/>
    <property type="project" value="TreeGrafter"/>
</dbReference>
<dbReference type="GO" id="GO:0005737">
    <property type="term" value="C:cytoplasm"/>
    <property type="evidence" value="ECO:0007669"/>
    <property type="project" value="TreeGrafter"/>
</dbReference>
<reference evidence="4" key="1">
    <citation type="submission" date="2017-07" db="EMBL/GenBank/DDBJ databases">
        <title>Taro Niue Genome Assembly and Annotation.</title>
        <authorList>
            <person name="Atibalentja N."/>
            <person name="Keating K."/>
            <person name="Fields C.J."/>
        </authorList>
    </citation>
    <scope>NUCLEOTIDE SEQUENCE</scope>
    <source>
        <strain evidence="4">Niue_2</strain>
        <tissue evidence="4">Leaf</tissue>
    </source>
</reference>
<dbReference type="AlphaFoldDB" id="A0A843W5F5"/>
<dbReference type="PANTHER" id="PTHR43557">
    <property type="entry name" value="APOPTOSIS-INDUCING FACTOR 1"/>
    <property type="match status" value="1"/>
</dbReference>
<evidence type="ECO:0000256" key="3">
    <source>
        <dbReference type="ARBA" id="ARBA00023002"/>
    </source>
</evidence>
<keyword evidence="3" id="KW-0560">Oxidoreductase</keyword>
<keyword evidence="2" id="KW-0274">FAD</keyword>
<accession>A0A843W5F5</accession>
<name>A0A843W5F5_COLES</name>
<evidence type="ECO:0000256" key="1">
    <source>
        <dbReference type="ARBA" id="ARBA00022630"/>
    </source>
</evidence>
<dbReference type="Gene3D" id="3.50.50.60">
    <property type="entry name" value="FAD/NAD(P)-binding domain"/>
    <property type="match status" value="1"/>
</dbReference>
<dbReference type="OrthoDB" id="432169at2759"/>
<dbReference type="SUPFAM" id="SSF51905">
    <property type="entry name" value="FAD/NAD(P)-binding domain"/>
    <property type="match status" value="1"/>
</dbReference>
<evidence type="ECO:0000313" key="4">
    <source>
        <dbReference type="EMBL" id="MQM04529.1"/>
    </source>
</evidence>
<dbReference type="PANTHER" id="PTHR43557:SF6">
    <property type="entry name" value="MONODEHYDROASCORBATE REDUCTASE, CHLOROPLASTIC_MITOCHONDRIAL"/>
    <property type="match status" value="1"/>
</dbReference>
<sequence>MEVVAACVGWNLDATIIFPENHIMPRLFTPSIAQKYEELYQENGVKFLKVCFFLEIYTIF</sequence>
<keyword evidence="5" id="KW-1185">Reference proteome</keyword>
<comment type="caution">
    <text evidence="4">The sequence shown here is derived from an EMBL/GenBank/DDBJ whole genome shotgun (WGS) entry which is preliminary data.</text>
</comment>
<dbReference type="EMBL" id="NMUH01003236">
    <property type="protein sequence ID" value="MQM04529.1"/>
    <property type="molecule type" value="Genomic_DNA"/>
</dbReference>